<keyword evidence="3" id="KW-1185">Reference proteome</keyword>
<dbReference type="RefSeq" id="WP_337092865.1">
    <property type="nucleotide sequence ID" value="NZ_JAPYKO010000005.1"/>
</dbReference>
<dbReference type="Gene3D" id="3.90.1640.20">
    <property type="entry name" value="TON_0340"/>
    <property type="match status" value="1"/>
</dbReference>
<name>A0ABU8K9U9_9HYPH</name>
<gene>
    <name evidence="2" type="ORF">O7A05_10065</name>
</gene>
<proteinExistence type="predicted"/>
<dbReference type="Pfam" id="PF14336">
    <property type="entry name" value="GLUCM-like_C"/>
    <property type="match status" value="1"/>
</dbReference>
<accession>A0ABU8K9U9</accession>
<comment type="caution">
    <text evidence="2">The sequence shown here is derived from an EMBL/GenBank/DDBJ whole genome shotgun (WGS) entry which is preliminary data.</text>
</comment>
<dbReference type="PANTHER" id="PTHR32022">
    <property type="entry name" value="D-GLUTAMATE CYCLASE, MITOCHONDRIAL"/>
    <property type="match status" value="1"/>
</dbReference>
<sequence length="314" mass="33952">MSDPIELIEGIITQHVKRNITRLTDFAKGNLGRAAESIAKAERPHVGIVTGFFIKHAEPPSPETDGLIGMAHLAAGLKAAGIEVTVITDAPCAKAVWAVVDALPLAVNLEIVGIDEKAVLRLRKRLAEQEVPLTHLIAIERVAPGPDGKPHREHGWDMSRETAPLHLLFEDSTWERPWVTIGIGDGGNEIGMGSLPQDIVASDIPNGHVIAAQTPSDFLIVAGVSNWGAYGLLASVAKLLPNSSEALLKHFDGRHEHHFLLAAVQLGQAVDDSRVDQPGRPLMSVDRIPLERHAEIVEQIRSLATQPEHFGVRQ</sequence>
<dbReference type="Proteomes" id="UP001366503">
    <property type="component" value="Unassembled WGS sequence"/>
</dbReference>
<evidence type="ECO:0000313" key="2">
    <source>
        <dbReference type="EMBL" id="MEI9402501.1"/>
    </source>
</evidence>
<reference evidence="2 3" key="1">
    <citation type="submission" date="2022-12" db="EMBL/GenBank/DDBJ databases">
        <authorList>
            <person name="Muema E."/>
        </authorList>
    </citation>
    <scope>NUCLEOTIDE SEQUENCE [LARGE SCALE GENOMIC DNA]</scope>
    <source>
        <strain evidence="3">1330</strain>
    </source>
</reference>
<evidence type="ECO:0000259" key="1">
    <source>
        <dbReference type="Pfam" id="PF14336"/>
    </source>
</evidence>
<evidence type="ECO:0000313" key="3">
    <source>
        <dbReference type="Proteomes" id="UP001366503"/>
    </source>
</evidence>
<organism evidence="2 3">
    <name type="scientific">Mesorhizobium argentiipisi</name>
    <dbReference type="NCBI Taxonomy" id="3015175"/>
    <lineage>
        <taxon>Bacteria</taxon>
        <taxon>Pseudomonadati</taxon>
        <taxon>Pseudomonadota</taxon>
        <taxon>Alphaproteobacteria</taxon>
        <taxon>Hyphomicrobiales</taxon>
        <taxon>Phyllobacteriaceae</taxon>
        <taxon>Mesorhizobium</taxon>
    </lineage>
</organism>
<dbReference type="PANTHER" id="PTHR32022:SF10">
    <property type="entry name" value="D-GLUTAMATE CYCLASE, MITOCHONDRIAL"/>
    <property type="match status" value="1"/>
</dbReference>
<feature type="domain" description="D-glutamate cyclase-like C-terminal" evidence="1">
    <location>
        <begin position="9"/>
        <end position="301"/>
    </location>
</feature>
<dbReference type="EMBL" id="JAPYKO010000005">
    <property type="protein sequence ID" value="MEI9402501.1"/>
    <property type="molecule type" value="Genomic_DNA"/>
</dbReference>
<dbReference type="InterPro" id="IPR025504">
    <property type="entry name" value="GLUCM_C"/>
</dbReference>
<protein>
    <submittedName>
        <fullName evidence="2">DUF4392 domain-containing protein</fullName>
    </submittedName>
</protein>